<comment type="caution">
    <text evidence="4">The sequence shown here is derived from an EMBL/GenBank/DDBJ whole genome shotgun (WGS) entry which is preliminary data.</text>
</comment>
<keyword evidence="4" id="KW-0449">Lipoprotein</keyword>
<dbReference type="SUPFAM" id="SSF51261">
    <property type="entry name" value="Duplicated hybrid motif"/>
    <property type="match status" value="1"/>
</dbReference>
<dbReference type="PANTHER" id="PTHR21666:SF263">
    <property type="entry name" value="MUREIN HYDROLASE ACTIVATOR NLPD"/>
    <property type="match status" value="1"/>
</dbReference>
<evidence type="ECO:0000313" key="4">
    <source>
        <dbReference type="EMBL" id="TCV01576.1"/>
    </source>
</evidence>
<accession>A0A4R3V8U8</accession>
<dbReference type="CDD" id="cd12797">
    <property type="entry name" value="M23_peptidase"/>
    <property type="match status" value="1"/>
</dbReference>
<proteinExistence type="inferred from homology"/>
<dbReference type="SMART" id="SM00257">
    <property type="entry name" value="LysM"/>
    <property type="match status" value="1"/>
</dbReference>
<comment type="similarity">
    <text evidence="1">Belongs to the E.coli NlpD/Haemophilus LppB family.</text>
</comment>
<dbReference type="Gene3D" id="3.10.350.10">
    <property type="entry name" value="LysM domain"/>
    <property type="match status" value="1"/>
</dbReference>
<evidence type="ECO:0000256" key="2">
    <source>
        <dbReference type="SAM" id="MobiDB-lite"/>
    </source>
</evidence>
<dbReference type="GO" id="GO:0004222">
    <property type="term" value="F:metalloendopeptidase activity"/>
    <property type="evidence" value="ECO:0007669"/>
    <property type="project" value="TreeGrafter"/>
</dbReference>
<sequence length="284" mass="29034">MHAGISAPCFAVRSDVSGIAGRKTFVALLVVAAALAGCSSRMSPAPVTDLTQGPPATDNAINMAGKTYTVRAGDTLYKISQSTGVDVSTLVRLNSISDPSQLRIGQVLRLGGSANVATGPSPTPAPTQAPGTETPPAPPASTPAPVTPVTPSVPASAPRASDAALIQWSWPSGGKIIQGFNANTKGIDIEGAEGDPVQAAADGKVMYAGNGVRGLGNLILLGHSDGFITAYAHNQTLLVKTGEQVKKGAKIATIGQTDTTSPRLHFEIRRRGTPVNPLSYLPSR</sequence>
<evidence type="ECO:0000256" key="1">
    <source>
        <dbReference type="ARBA" id="ARBA00038420"/>
    </source>
</evidence>
<dbReference type="Gene3D" id="2.70.70.10">
    <property type="entry name" value="Glucose Permease (Domain IIA)"/>
    <property type="match status" value="1"/>
</dbReference>
<protein>
    <submittedName>
        <fullName evidence="4">Lipoprotein NlpD</fullName>
    </submittedName>
</protein>
<organism evidence="4 5">
    <name type="scientific">Paracandidimonas soli</name>
    <dbReference type="NCBI Taxonomy" id="1917182"/>
    <lineage>
        <taxon>Bacteria</taxon>
        <taxon>Pseudomonadati</taxon>
        <taxon>Pseudomonadota</taxon>
        <taxon>Betaproteobacteria</taxon>
        <taxon>Burkholderiales</taxon>
        <taxon>Alcaligenaceae</taxon>
        <taxon>Paracandidimonas</taxon>
    </lineage>
</organism>
<dbReference type="AlphaFoldDB" id="A0A4R3V8U8"/>
<dbReference type="OrthoDB" id="9795421at2"/>
<dbReference type="InterPro" id="IPR011055">
    <property type="entry name" value="Dup_hybrid_motif"/>
</dbReference>
<name>A0A4R3V8U8_9BURK</name>
<keyword evidence="5" id="KW-1185">Reference proteome</keyword>
<dbReference type="PROSITE" id="PS51782">
    <property type="entry name" value="LYSM"/>
    <property type="match status" value="1"/>
</dbReference>
<dbReference type="EMBL" id="SMBX01000002">
    <property type="protein sequence ID" value="TCV01576.1"/>
    <property type="molecule type" value="Genomic_DNA"/>
</dbReference>
<feature type="domain" description="LysM" evidence="3">
    <location>
        <begin position="66"/>
        <end position="110"/>
    </location>
</feature>
<dbReference type="InterPro" id="IPR036779">
    <property type="entry name" value="LysM_dom_sf"/>
</dbReference>
<dbReference type="Pfam" id="PF01476">
    <property type="entry name" value="LysM"/>
    <property type="match status" value="1"/>
</dbReference>
<evidence type="ECO:0000259" key="3">
    <source>
        <dbReference type="PROSITE" id="PS51782"/>
    </source>
</evidence>
<dbReference type="PANTHER" id="PTHR21666">
    <property type="entry name" value="PEPTIDASE-RELATED"/>
    <property type="match status" value="1"/>
</dbReference>
<dbReference type="InterPro" id="IPR016047">
    <property type="entry name" value="M23ase_b-sheet_dom"/>
</dbReference>
<dbReference type="Pfam" id="PF01551">
    <property type="entry name" value="Peptidase_M23"/>
    <property type="match status" value="1"/>
</dbReference>
<dbReference type="InterPro" id="IPR050570">
    <property type="entry name" value="Cell_wall_metabolism_enzyme"/>
</dbReference>
<evidence type="ECO:0000313" key="5">
    <source>
        <dbReference type="Proteomes" id="UP000294692"/>
    </source>
</evidence>
<dbReference type="RefSeq" id="WP_132474212.1">
    <property type="nucleotide sequence ID" value="NZ_JBEBWM010000116.1"/>
</dbReference>
<dbReference type="Proteomes" id="UP000294692">
    <property type="component" value="Unassembled WGS sequence"/>
</dbReference>
<feature type="compositionally biased region" description="Pro residues" evidence="2">
    <location>
        <begin position="121"/>
        <end position="148"/>
    </location>
</feature>
<dbReference type="CDD" id="cd00118">
    <property type="entry name" value="LysM"/>
    <property type="match status" value="1"/>
</dbReference>
<gene>
    <name evidence="4" type="ORF">EV686_102289</name>
</gene>
<reference evidence="4 5" key="1">
    <citation type="submission" date="2019-03" db="EMBL/GenBank/DDBJ databases">
        <title>Genomic Encyclopedia of Type Strains, Phase IV (KMG-IV): sequencing the most valuable type-strain genomes for metagenomic binning, comparative biology and taxonomic classification.</title>
        <authorList>
            <person name="Goeker M."/>
        </authorList>
    </citation>
    <scope>NUCLEOTIDE SEQUENCE [LARGE SCALE GENOMIC DNA]</scope>
    <source>
        <strain evidence="4 5">DSM 100048</strain>
    </source>
</reference>
<feature type="region of interest" description="Disordered" evidence="2">
    <location>
        <begin position="113"/>
        <end position="156"/>
    </location>
</feature>
<dbReference type="InterPro" id="IPR018392">
    <property type="entry name" value="LysM"/>
</dbReference>